<dbReference type="SFLD" id="SFLDS00005">
    <property type="entry name" value="Isoprenoid_Synthase_Type_I"/>
    <property type="match status" value="1"/>
</dbReference>
<dbReference type="InterPro" id="IPR008949">
    <property type="entry name" value="Isoprenoid_synthase_dom_sf"/>
</dbReference>
<proteinExistence type="predicted"/>
<evidence type="ECO:0000313" key="3">
    <source>
        <dbReference type="EMBL" id="MBX35895.1"/>
    </source>
</evidence>
<dbReference type="InterPro" id="IPR034741">
    <property type="entry name" value="Terpene_cyclase-like_1_C"/>
</dbReference>
<organism evidence="3">
    <name type="scientific">Rhizophora mucronata</name>
    <name type="common">Asiatic mangrove</name>
    <dbReference type="NCBI Taxonomy" id="61149"/>
    <lineage>
        <taxon>Eukaryota</taxon>
        <taxon>Viridiplantae</taxon>
        <taxon>Streptophyta</taxon>
        <taxon>Embryophyta</taxon>
        <taxon>Tracheophyta</taxon>
        <taxon>Spermatophyta</taxon>
        <taxon>Magnoliopsida</taxon>
        <taxon>eudicotyledons</taxon>
        <taxon>Gunneridae</taxon>
        <taxon>Pentapetalae</taxon>
        <taxon>rosids</taxon>
        <taxon>fabids</taxon>
        <taxon>Malpighiales</taxon>
        <taxon>Rhizophoraceae</taxon>
        <taxon>Rhizophora</taxon>
    </lineage>
</organism>
<name>A0A2P2N078_RHIMU</name>
<dbReference type="SFLD" id="SFLDG01019">
    <property type="entry name" value="Terpene_Cyclase_Like_1_C_Termi"/>
    <property type="match status" value="1"/>
</dbReference>
<evidence type="ECO:0000256" key="1">
    <source>
        <dbReference type="ARBA" id="ARBA00022723"/>
    </source>
</evidence>
<dbReference type="PANTHER" id="PTHR31225">
    <property type="entry name" value="OS04G0344100 PROTEIN-RELATED"/>
    <property type="match status" value="1"/>
</dbReference>
<dbReference type="Pfam" id="PF03936">
    <property type="entry name" value="Terpene_synth_C"/>
    <property type="match status" value="1"/>
</dbReference>
<feature type="domain" description="Terpene synthase metal-binding" evidence="2">
    <location>
        <begin position="4"/>
        <end position="196"/>
    </location>
</feature>
<protein>
    <submittedName>
        <fullName evidence="3">Terpene synthase 2</fullName>
    </submittedName>
</protein>
<reference evidence="3" key="1">
    <citation type="submission" date="2018-02" db="EMBL/GenBank/DDBJ databases">
        <title>Rhizophora mucronata_Transcriptome.</title>
        <authorList>
            <person name="Meera S.P."/>
            <person name="Sreeshan A."/>
            <person name="Augustine A."/>
        </authorList>
    </citation>
    <scope>NUCLEOTIDE SEQUENCE</scope>
    <source>
        <tissue evidence="3">Leaf</tissue>
    </source>
</reference>
<dbReference type="GO" id="GO:0016114">
    <property type="term" value="P:terpenoid biosynthetic process"/>
    <property type="evidence" value="ECO:0007669"/>
    <property type="project" value="InterPro"/>
</dbReference>
<dbReference type="InterPro" id="IPR005630">
    <property type="entry name" value="Terpene_synthase_metal-bd"/>
</dbReference>
<accession>A0A2P2N078</accession>
<sequence>MILIIDDVYGSLEELERFTNAVHRWEATEIEQLPECMKLCFRVLSDITKETAREIQMEKGWSHDQVQPHLQKVWAEFCKALFVEAKWYNRGHTPSLQEYLTNAWISSSGTVLSVHSFFSIASEPSEEMINFAKKNHDLVYNISLIIRLCNDLGTSVAEQERGDAASSIACCMREMNVSEEAARKHVKVMIGKAWKKINGHCFTQSPMLQLCVNINTNMARVALNLYHNRDGFGVQDRENKRQILSLLVEPFKLD</sequence>
<dbReference type="SUPFAM" id="SSF48576">
    <property type="entry name" value="Terpenoid synthases"/>
    <property type="match status" value="1"/>
</dbReference>
<dbReference type="EMBL" id="GGEC01055411">
    <property type="protein sequence ID" value="MBX35895.1"/>
    <property type="molecule type" value="Transcribed_RNA"/>
</dbReference>
<dbReference type="GO" id="GO:0000287">
    <property type="term" value="F:magnesium ion binding"/>
    <property type="evidence" value="ECO:0007669"/>
    <property type="project" value="InterPro"/>
</dbReference>
<keyword evidence="1" id="KW-0479">Metal-binding</keyword>
<dbReference type="Gene3D" id="1.10.600.10">
    <property type="entry name" value="Farnesyl Diphosphate Synthase"/>
    <property type="match status" value="1"/>
</dbReference>
<evidence type="ECO:0000259" key="2">
    <source>
        <dbReference type="Pfam" id="PF03936"/>
    </source>
</evidence>
<dbReference type="AlphaFoldDB" id="A0A2P2N078"/>
<dbReference type="InterPro" id="IPR050148">
    <property type="entry name" value="Terpene_synthase-like"/>
</dbReference>
<dbReference type="PANTHER" id="PTHR31225:SF94">
    <property type="entry name" value="ALPHA-FARNESENE SYNTHASE"/>
    <property type="match status" value="1"/>
</dbReference>
<dbReference type="GO" id="GO:0010333">
    <property type="term" value="F:terpene synthase activity"/>
    <property type="evidence" value="ECO:0007669"/>
    <property type="project" value="InterPro"/>
</dbReference>
<dbReference type="GO" id="GO:0120252">
    <property type="term" value="P:hydrocarbon metabolic process"/>
    <property type="evidence" value="ECO:0007669"/>
    <property type="project" value="UniProtKB-ARBA"/>
</dbReference>